<keyword evidence="7 8" id="KW-0472">Membrane</keyword>
<dbReference type="RefSeq" id="WP_322877308.1">
    <property type="nucleotide sequence ID" value="NZ_JAVMIP010000002.1"/>
</dbReference>
<dbReference type="EMBL" id="JAVMIP010000002">
    <property type="protein sequence ID" value="MDS3860021.1"/>
    <property type="molecule type" value="Genomic_DNA"/>
</dbReference>
<keyword evidence="3 8" id="KW-0812">Transmembrane</keyword>
<dbReference type="GO" id="GO:0016020">
    <property type="term" value="C:membrane"/>
    <property type="evidence" value="ECO:0007669"/>
    <property type="project" value="UniProtKB-SubCell"/>
</dbReference>
<evidence type="ECO:0000256" key="7">
    <source>
        <dbReference type="ARBA" id="ARBA00023136"/>
    </source>
</evidence>
<dbReference type="PANTHER" id="PTHR33650:SF2">
    <property type="entry name" value="CHLOROPLAST ENVELOPE MEMBRANE PROTEIN"/>
    <property type="match status" value="1"/>
</dbReference>
<keyword evidence="5 8" id="KW-1133">Transmembrane helix</keyword>
<evidence type="ECO:0000313" key="10">
    <source>
        <dbReference type="Proteomes" id="UP001268256"/>
    </source>
</evidence>
<gene>
    <name evidence="9" type="ORF">RIF25_04285</name>
</gene>
<organism evidence="9 10">
    <name type="scientific">Pseudocalidococcus azoricus BACA0444</name>
    <dbReference type="NCBI Taxonomy" id="2918990"/>
    <lineage>
        <taxon>Bacteria</taxon>
        <taxon>Bacillati</taxon>
        <taxon>Cyanobacteriota</taxon>
        <taxon>Cyanophyceae</taxon>
        <taxon>Acaryochloridales</taxon>
        <taxon>Thermosynechococcaceae</taxon>
        <taxon>Pseudocalidococcus</taxon>
        <taxon>Pseudocalidococcus azoricus</taxon>
    </lineage>
</organism>
<dbReference type="PANTHER" id="PTHR33650">
    <property type="entry name" value="CHLOROPLAST ENVELOPE MEMBRANE PROTEIN-RELATED"/>
    <property type="match status" value="1"/>
</dbReference>
<dbReference type="Pfam" id="PF03040">
    <property type="entry name" value="CemA"/>
    <property type="match status" value="1"/>
</dbReference>
<evidence type="ECO:0000313" key="9">
    <source>
        <dbReference type="EMBL" id="MDS3860021.1"/>
    </source>
</evidence>
<keyword evidence="2" id="KW-0813">Transport</keyword>
<dbReference type="InterPro" id="IPR004282">
    <property type="entry name" value="CemA"/>
</dbReference>
<keyword evidence="10" id="KW-1185">Reference proteome</keyword>
<reference evidence="10" key="1">
    <citation type="submission" date="2023-07" db="EMBL/GenBank/DDBJ databases">
        <authorList>
            <person name="Luz R."/>
            <person name="Cordeiro R."/>
            <person name="Fonseca A."/>
            <person name="Goncalves V."/>
        </authorList>
    </citation>
    <scope>NUCLEOTIDE SEQUENCE [LARGE SCALE GENOMIC DNA]</scope>
    <source>
        <strain evidence="10">BACA0444</strain>
    </source>
</reference>
<keyword evidence="4" id="KW-0375">Hydrogen ion transport</keyword>
<evidence type="ECO:0000256" key="1">
    <source>
        <dbReference type="ARBA" id="ARBA00004141"/>
    </source>
</evidence>
<feature type="transmembrane region" description="Helical" evidence="8">
    <location>
        <begin position="289"/>
        <end position="306"/>
    </location>
</feature>
<keyword evidence="6" id="KW-0406">Ion transport</keyword>
<dbReference type="AlphaFoldDB" id="A0AAE4JVH6"/>
<evidence type="ECO:0000256" key="5">
    <source>
        <dbReference type="ARBA" id="ARBA00022989"/>
    </source>
</evidence>
<feature type="transmembrane region" description="Helical" evidence="8">
    <location>
        <begin position="187"/>
        <end position="209"/>
    </location>
</feature>
<evidence type="ECO:0000256" key="2">
    <source>
        <dbReference type="ARBA" id="ARBA00022448"/>
    </source>
</evidence>
<proteinExistence type="predicted"/>
<evidence type="ECO:0008006" key="11">
    <source>
        <dbReference type="Google" id="ProtNLM"/>
    </source>
</evidence>
<evidence type="ECO:0000256" key="4">
    <source>
        <dbReference type="ARBA" id="ARBA00022781"/>
    </source>
</evidence>
<protein>
    <recommendedName>
        <fullName evidence="11">Proton extrusion protein PcxA</fullName>
    </recommendedName>
</protein>
<accession>A0AAE4JVH6</accession>
<name>A0AAE4JVH6_9CYAN</name>
<evidence type="ECO:0000256" key="3">
    <source>
        <dbReference type="ARBA" id="ARBA00022692"/>
    </source>
</evidence>
<evidence type="ECO:0000256" key="8">
    <source>
        <dbReference type="SAM" id="Phobius"/>
    </source>
</evidence>
<dbReference type="Proteomes" id="UP001268256">
    <property type="component" value="Unassembled WGS sequence"/>
</dbReference>
<dbReference type="GO" id="GO:1902600">
    <property type="term" value="P:proton transmembrane transport"/>
    <property type="evidence" value="ECO:0007669"/>
    <property type="project" value="UniProtKB-KW"/>
</dbReference>
<sequence length="408" mass="46768">MWQRWLQQWQLSSLEKAYQGAIALKDIEDKHFQGQAVSFAPQLGKAASEYLQGKVEQQLNVIEFNLSQFKLTGRFKNIQNDPQETEILAKLAFIESVASKYLNLAPLPAQNVPKAVQSNVNTIITDPITNNGEIIALTRDSRQPPQNSLLINNFIDTAKQIKRELNPDYEQEVIRDLRTLRKQQGTAIRWLLILVIVPLIVQITTRALIFEPLLDGWWNRNPNPAEISQEVGENFRREFFEYKEKLEIGEILGLVPNASTDQMHARLKEKAEELYRQAGYRTLDGLKNIFADILSLTSFVLLVYVGRRQLQALRMFFGRTFTSLNDTTKVFLVILVTDLFVGYHSPEGWEVILGGIASHFGLPESRTFNNSFIATVPVIMDSWFKFWVFNYLTRTSPSSVAILEKMNQ</sequence>
<comment type="caution">
    <text evidence="9">The sequence shown here is derived from an EMBL/GenBank/DDBJ whole genome shotgun (WGS) entry which is preliminary data.</text>
</comment>
<evidence type="ECO:0000256" key="6">
    <source>
        <dbReference type="ARBA" id="ARBA00023065"/>
    </source>
</evidence>
<comment type="subcellular location">
    <subcellularLocation>
        <location evidence="1">Membrane</location>
        <topology evidence="1">Multi-pass membrane protein</topology>
    </subcellularLocation>
</comment>